<dbReference type="InterPro" id="IPR011655">
    <property type="entry name" value="MpPF26"/>
</dbReference>
<keyword evidence="3" id="KW-1185">Reference proteome</keyword>
<proteinExistence type="predicted"/>
<reference evidence="2 3" key="1">
    <citation type="submission" date="2018-10" db="EMBL/GenBank/DDBJ databases">
        <title>Genomic Encyclopedia of Archaeal and Bacterial Type Strains, Phase II (KMG-II): from individual species to whole genera.</title>
        <authorList>
            <person name="Goeker M."/>
        </authorList>
    </citation>
    <scope>NUCLEOTIDE SEQUENCE [LARGE SCALE GENOMIC DNA]</scope>
    <source>
        <strain evidence="2 3">DSM 19839</strain>
    </source>
</reference>
<dbReference type="EMBL" id="RBLG01000007">
    <property type="protein sequence ID" value="RKS42697.1"/>
    <property type="molecule type" value="Genomic_DNA"/>
</dbReference>
<organism evidence="2 3">
    <name type="scientific">Gillisia mitskevichiae</name>
    <dbReference type="NCBI Taxonomy" id="270921"/>
    <lineage>
        <taxon>Bacteria</taxon>
        <taxon>Pseudomonadati</taxon>
        <taxon>Bacteroidota</taxon>
        <taxon>Flavobacteriia</taxon>
        <taxon>Flavobacteriales</taxon>
        <taxon>Flavobacteriaceae</taxon>
        <taxon>Gillisia</taxon>
    </lineage>
</organism>
<feature type="transmembrane region" description="Helical" evidence="1">
    <location>
        <begin position="12"/>
        <end position="43"/>
    </location>
</feature>
<sequence>MELNKQELPNATLILILGILSIVGCCCYGIVGVIFGIITLILAKKAMEIYNANPEMYLGYQNVKLGRILAIIGLVLSALFLLTFIGALIFYGGMEGLEEFQREMMEPQGM</sequence>
<evidence type="ECO:0000313" key="3">
    <source>
        <dbReference type="Proteomes" id="UP000276282"/>
    </source>
</evidence>
<protein>
    <submittedName>
        <fullName evidence="2">M penetrans paralogue family 26</fullName>
    </submittedName>
</protein>
<evidence type="ECO:0000256" key="1">
    <source>
        <dbReference type="SAM" id="Phobius"/>
    </source>
</evidence>
<name>A0A495NXU3_9FLAO</name>
<accession>A0A495NXU3</accession>
<keyword evidence="1" id="KW-1133">Transmembrane helix</keyword>
<dbReference type="PROSITE" id="PS51257">
    <property type="entry name" value="PROKAR_LIPOPROTEIN"/>
    <property type="match status" value="1"/>
</dbReference>
<dbReference type="Proteomes" id="UP000276282">
    <property type="component" value="Unassembled WGS sequence"/>
</dbReference>
<keyword evidence="1" id="KW-0472">Membrane</keyword>
<gene>
    <name evidence="2" type="ORF">BC962_3154</name>
</gene>
<dbReference type="OrthoDB" id="1099888at2"/>
<keyword evidence="1" id="KW-0812">Transmembrane</keyword>
<dbReference type="Pfam" id="PF07666">
    <property type="entry name" value="MpPF26"/>
    <property type="match status" value="1"/>
</dbReference>
<dbReference type="AlphaFoldDB" id="A0A495NXU3"/>
<evidence type="ECO:0000313" key="2">
    <source>
        <dbReference type="EMBL" id="RKS42697.1"/>
    </source>
</evidence>
<dbReference type="RefSeq" id="WP_121346937.1">
    <property type="nucleotide sequence ID" value="NZ_RBLG01000007.1"/>
</dbReference>
<dbReference type="NCBIfam" id="NF040945">
    <property type="entry name" value="CCC_membrane"/>
    <property type="match status" value="1"/>
</dbReference>
<feature type="transmembrane region" description="Helical" evidence="1">
    <location>
        <begin position="68"/>
        <end position="91"/>
    </location>
</feature>
<comment type="caution">
    <text evidence="2">The sequence shown here is derived from an EMBL/GenBank/DDBJ whole genome shotgun (WGS) entry which is preliminary data.</text>
</comment>